<evidence type="ECO:0000313" key="3">
    <source>
        <dbReference type="Proteomes" id="UP001327093"/>
    </source>
</evidence>
<sequence>MDHESTDGLGQYTGILAVDVRQFSKHNTSQQQTIVQLLPTILQKSAERADISELLQRHIFRAFRGDGYLIGFNPDLIGTVIDRFLDALQAELRRHSAELRSSGIELRLRASLHLGPLRSFNTLAVDSPSGTLMVESGRMVDADAVRALLDHSDPRVTLLAAVVSEEVMKNVIEAGWTARQPSEFVAAPLRVNAKDYSGTGYLRVPTVSGELLRSGLLHGQPEQPATESTEPSSKSADHISNTLDGRAQNATQAQNVHDGVHYNSVHADAAGIAVHGDGNTTAGGNVDQSTNKQEYSGHFHTQGDSNFGPSSGRRTGPHNDPSGR</sequence>
<protein>
    <recommendedName>
        <fullName evidence="4">Guanylate cyclase domain-containing protein</fullName>
    </recommendedName>
</protein>
<dbReference type="Proteomes" id="UP001327093">
    <property type="component" value="Unassembled WGS sequence"/>
</dbReference>
<dbReference type="RefSeq" id="WP_324269344.1">
    <property type="nucleotide sequence ID" value="NZ_JAWLNX010000034.1"/>
</dbReference>
<gene>
    <name evidence="2" type="ORF">R4I43_31415</name>
</gene>
<evidence type="ECO:0000313" key="2">
    <source>
        <dbReference type="EMBL" id="MEB3371918.1"/>
    </source>
</evidence>
<evidence type="ECO:0008006" key="4">
    <source>
        <dbReference type="Google" id="ProtNLM"/>
    </source>
</evidence>
<reference evidence="2 3" key="1">
    <citation type="submission" date="2023-10" db="EMBL/GenBank/DDBJ databases">
        <title>Saccharopolyspora sp. nov., isolated from mangrove soil.</title>
        <authorList>
            <person name="Lu Y."/>
            <person name="Liu W."/>
        </authorList>
    </citation>
    <scope>NUCLEOTIDE SEQUENCE [LARGE SCALE GENOMIC DNA]</scope>
    <source>
        <strain evidence="2 3">S2-29</strain>
    </source>
</reference>
<feature type="compositionally biased region" description="Polar residues" evidence="1">
    <location>
        <begin position="302"/>
        <end position="313"/>
    </location>
</feature>
<accession>A0ABU6AK43</accession>
<feature type="region of interest" description="Disordered" evidence="1">
    <location>
        <begin position="219"/>
        <end position="240"/>
    </location>
</feature>
<feature type="compositionally biased region" description="Polar residues" evidence="1">
    <location>
        <begin position="223"/>
        <end position="240"/>
    </location>
</feature>
<feature type="compositionally biased region" description="Polar residues" evidence="1">
    <location>
        <begin position="278"/>
        <end position="294"/>
    </location>
</feature>
<comment type="caution">
    <text evidence="2">The sequence shown here is derived from an EMBL/GenBank/DDBJ whole genome shotgun (WGS) entry which is preliminary data.</text>
</comment>
<proteinExistence type="predicted"/>
<keyword evidence="3" id="KW-1185">Reference proteome</keyword>
<name>A0ABU6AK43_9PSEU</name>
<feature type="region of interest" description="Disordered" evidence="1">
    <location>
        <begin position="276"/>
        <end position="324"/>
    </location>
</feature>
<organism evidence="2 3">
    <name type="scientific">Saccharopolyspora mangrovi</name>
    <dbReference type="NCBI Taxonomy" id="3082379"/>
    <lineage>
        <taxon>Bacteria</taxon>
        <taxon>Bacillati</taxon>
        <taxon>Actinomycetota</taxon>
        <taxon>Actinomycetes</taxon>
        <taxon>Pseudonocardiales</taxon>
        <taxon>Pseudonocardiaceae</taxon>
        <taxon>Saccharopolyspora</taxon>
    </lineage>
</organism>
<evidence type="ECO:0000256" key="1">
    <source>
        <dbReference type="SAM" id="MobiDB-lite"/>
    </source>
</evidence>
<dbReference type="EMBL" id="JAWLNX010000034">
    <property type="protein sequence ID" value="MEB3371918.1"/>
    <property type="molecule type" value="Genomic_DNA"/>
</dbReference>